<dbReference type="AlphaFoldDB" id="A0A6A7K9N8"/>
<evidence type="ECO:0000313" key="5">
    <source>
        <dbReference type="Proteomes" id="UP000440004"/>
    </source>
</evidence>
<comment type="caution">
    <text evidence="4">The sequence shown here is derived from an EMBL/GenBank/DDBJ whole genome shotgun (WGS) entry which is preliminary data.</text>
</comment>
<dbReference type="InterPro" id="IPR029903">
    <property type="entry name" value="RmlD-like-bd"/>
</dbReference>
<dbReference type="PANTHER" id="PTHR10491">
    <property type="entry name" value="DTDP-4-DEHYDRORHAMNOSE REDUCTASE"/>
    <property type="match status" value="1"/>
</dbReference>
<evidence type="ECO:0000259" key="3">
    <source>
        <dbReference type="Pfam" id="PF04321"/>
    </source>
</evidence>
<evidence type="ECO:0000313" key="4">
    <source>
        <dbReference type="EMBL" id="MPW26075.1"/>
    </source>
</evidence>
<keyword evidence="2" id="KW-0560">Oxidoreductase</keyword>
<proteinExistence type="inferred from homology"/>
<dbReference type="GO" id="GO:0019305">
    <property type="term" value="P:dTDP-rhamnose biosynthetic process"/>
    <property type="evidence" value="ECO:0007669"/>
    <property type="project" value="UniProtKB-UniPathway"/>
</dbReference>
<dbReference type="GO" id="GO:0008831">
    <property type="term" value="F:dTDP-4-dehydrorhamnose reductase activity"/>
    <property type="evidence" value="ECO:0007669"/>
    <property type="project" value="UniProtKB-EC"/>
</dbReference>
<keyword evidence="2" id="KW-0521">NADP</keyword>
<comment type="function">
    <text evidence="2">Catalyzes the reduction of dTDP-6-deoxy-L-lyxo-4-hexulose to yield dTDP-L-rhamnose.</text>
</comment>
<comment type="similarity">
    <text evidence="1 2">Belongs to the dTDP-4-dehydrorhamnose reductase family.</text>
</comment>
<reference evidence="4 5" key="1">
    <citation type="submission" date="2019-10" db="EMBL/GenBank/DDBJ databases">
        <title>Alkalibaculum tamaniensis sp.nov., a new alkaliphilic acetogen, isolated on methoxylated aromatics from a mud volcano.</title>
        <authorList>
            <person name="Khomyakova M.A."/>
            <person name="Merkel A.Y."/>
            <person name="Bonch-Osmolovskaya E.A."/>
            <person name="Slobodkin A.I."/>
        </authorList>
    </citation>
    <scope>NUCLEOTIDE SEQUENCE [LARGE SCALE GENOMIC DNA]</scope>
    <source>
        <strain evidence="4 5">M08DMB</strain>
    </source>
</reference>
<dbReference type="UniPathway" id="UPA00124"/>
<dbReference type="RefSeq" id="WP_152804215.1">
    <property type="nucleotide sequence ID" value="NZ_WHNX01000013.1"/>
</dbReference>
<dbReference type="InterPro" id="IPR005913">
    <property type="entry name" value="dTDP_dehydrorham_reduct"/>
</dbReference>
<feature type="domain" description="RmlD-like substrate binding" evidence="3">
    <location>
        <begin position="3"/>
        <end position="239"/>
    </location>
</feature>
<dbReference type="SUPFAM" id="SSF51735">
    <property type="entry name" value="NAD(P)-binding Rossmann-fold domains"/>
    <property type="match status" value="1"/>
</dbReference>
<dbReference type="EC" id="1.1.1.133" evidence="2"/>
<dbReference type="Proteomes" id="UP000440004">
    <property type="component" value="Unassembled WGS sequence"/>
</dbReference>
<dbReference type="PANTHER" id="PTHR10491:SF4">
    <property type="entry name" value="METHIONINE ADENOSYLTRANSFERASE 2 SUBUNIT BETA"/>
    <property type="match status" value="1"/>
</dbReference>
<evidence type="ECO:0000256" key="1">
    <source>
        <dbReference type="ARBA" id="ARBA00010944"/>
    </source>
</evidence>
<dbReference type="InterPro" id="IPR036291">
    <property type="entry name" value="NAD(P)-bd_dom_sf"/>
</dbReference>
<dbReference type="Pfam" id="PF04321">
    <property type="entry name" value="RmlD_sub_bind"/>
    <property type="match status" value="1"/>
</dbReference>
<name>A0A6A7K9N8_9FIRM</name>
<comment type="pathway">
    <text evidence="2">Carbohydrate biosynthesis; dTDP-L-rhamnose biosynthesis.</text>
</comment>
<accession>A0A6A7K9N8</accession>
<protein>
    <recommendedName>
        <fullName evidence="2">dTDP-4-dehydrorhamnose reductase</fullName>
        <ecNumber evidence="2">1.1.1.133</ecNumber>
    </recommendedName>
</protein>
<organism evidence="4 5">
    <name type="scientific">Alkalibaculum sporogenes</name>
    <dbReference type="NCBI Taxonomy" id="2655001"/>
    <lineage>
        <taxon>Bacteria</taxon>
        <taxon>Bacillati</taxon>
        <taxon>Bacillota</taxon>
        <taxon>Clostridia</taxon>
        <taxon>Eubacteriales</taxon>
        <taxon>Eubacteriaceae</taxon>
        <taxon>Alkalibaculum</taxon>
    </lineage>
</organism>
<evidence type="ECO:0000256" key="2">
    <source>
        <dbReference type="RuleBase" id="RU364082"/>
    </source>
</evidence>
<gene>
    <name evidence="4" type="ORF">GC105_09755</name>
</gene>
<dbReference type="Gene3D" id="3.40.50.720">
    <property type="entry name" value="NAD(P)-binding Rossmann-like Domain"/>
    <property type="match status" value="1"/>
</dbReference>
<keyword evidence="5" id="KW-1185">Reference proteome</keyword>
<sequence>MKKLFITGGTGFLGSRIIKKYSEKYEIISATSKVLDITNDDSVYKLIKEIRPHYIIHASAVAETKFCDENTEFAYNLNVRGTVNIAKACEAVRSKLFFISTEQVFNGNTNDGPYLENDIAIPNTQYGKTKLQAEIEINKILDKVWILRLTWLFSLPERNLKINSNILWETLTTAYKQSSQIASKREFRGMTYVYDLVDQFDKIFDIDSGIYHVGSSNNFSRYDIAKYIMMTIGLSNDKIDELLIPKAGYLENKRDIRLNTDKIKSKGIYFDDTKDTLIKCMKEFNMLI</sequence>
<dbReference type="EMBL" id="WHNX01000013">
    <property type="protein sequence ID" value="MPW26075.1"/>
    <property type="molecule type" value="Genomic_DNA"/>
</dbReference>